<dbReference type="PANTHER" id="PTHR43773">
    <property type="entry name" value="MAGNESIUM TRANSPORTER MGTE"/>
    <property type="match status" value="1"/>
</dbReference>
<proteinExistence type="inferred from homology"/>
<reference evidence="10" key="1">
    <citation type="submission" date="2018-06" db="EMBL/GenBank/DDBJ databases">
        <authorList>
            <person name="Zhirakovskaya E."/>
        </authorList>
    </citation>
    <scope>NUCLEOTIDE SEQUENCE</scope>
</reference>
<comment type="similarity">
    <text evidence="2">Belongs to the SLC41A transporter family.</text>
</comment>
<dbReference type="SMART" id="SM00924">
    <property type="entry name" value="MgtE_N"/>
    <property type="match status" value="1"/>
</dbReference>
<dbReference type="GO" id="GO:0016020">
    <property type="term" value="C:membrane"/>
    <property type="evidence" value="ECO:0007669"/>
    <property type="project" value="UniProtKB-SubCell"/>
</dbReference>
<gene>
    <name evidence="10" type="ORF">MNBD_IGNAVI01-3237</name>
</gene>
<dbReference type="SMART" id="SM00116">
    <property type="entry name" value="CBS"/>
    <property type="match status" value="2"/>
</dbReference>
<dbReference type="PANTHER" id="PTHR43773:SF1">
    <property type="entry name" value="MAGNESIUM TRANSPORTER MGTE"/>
    <property type="match status" value="1"/>
</dbReference>
<feature type="transmembrane region" description="Helical" evidence="8">
    <location>
        <begin position="296"/>
        <end position="313"/>
    </location>
</feature>
<dbReference type="Pfam" id="PF00571">
    <property type="entry name" value="CBS"/>
    <property type="match status" value="2"/>
</dbReference>
<keyword evidence="7 8" id="KW-0472">Membrane</keyword>
<dbReference type="InterPro" id="IPR006668">
    <property type="entry name" value="Mg_transptr_MgtE_intracell_dom"/>
</dbReference>
<dbReference type="InterPro" id="IPR006667">
    <property type="entry name" value="SLC41_membr_dom"/>
</dbReference>
<keyword evidence="3" id="KW-0813">Transport</keyword>
<dbReference type="Gene3D" id="1.25.60.10">
    <property type="entry name" value="MgtE N-terminal domain-like"/>
    <property type="match status" value="1"/>
</dbReference>
<organism evidence="10">
    <name type="scientific">hydrothermal vent metagenome</name>
    <dbReference type="NCBI Taxonomy" id="652676"/>
    <lineage>
        <taxon>unclassified sequences</taxon>
        <taxon>metagenomes</taxon>
        <taxon>ecological metagenomes</taxon>
    </lineage>
</organism>
<dbReference type="SUPFAM" id="SSF54631">
    <property type="entry name" value="CBS-domain pair"/>
    <property type="match status" value="1"/>
</dbReference>
<keyword evidence="5" id="KW-0460">Magnesium</keyword>
<evidence type="ECO:0000256" key="2">
    <source>
        <dbReference type="ARBA" id="ARBA00009749"/>
    </source>
</evidence>
<name>A0A3B1CD17_9ZZZZ</name>
<dbReference type="EMBL" id="UOGD01000172">
    <property type="protein sequence ID" value="VAX20610.1"/>
    <property type="molecule type" value="Genomic_DNA"/>
</dbReference>
<evidence type="ECO:0000256" key="6">
    <source>
        <dbReference type="ARBA" id="ARBA00022989"/>
    </source>
</evidence>
<dbReference type="InterPro" id="IPR046342">
    <property type="entry name" value="CBS_dom_sf"/>
</dbReference>
<dbReference type="SUPFAM" id="SSF161093">
    <property type="entry name" value="MgtE membrane domain-like"/>
    <property type="match status" value="1"/>
</dbReference>
<feature type="domain" description="CBS" evidence="9">
    <location>
        <begin position="214"/>
        <end position="272"/>
    </location>
</feature>
<evidence type="ECO:0000259" key="9">
    <source>
        <dbReference type="PROSITE" id="PS51371"/>
    </source>
</evidence>
<evidence type="ECO:0000256" key="1">
    <source>
        <dbReference type="ARBA" id="ARBA00004141"/>
    </source>
</evidence>
<keyword evidence="6 8" id="KW-1133">Transmembrane helix</keyword>
<keyword evidence="4 8" id="KW-0812">Transmembrane</keyword>
<protein>
    <submittedName>
        <fullName evidence="10">Mg/Co/Ni transporter MgtE, CBS domain-containing</fullName>
    </submittedName>
</protein>
<dbReference type="InterPro" id="IPR000644">
    <property type="entry name" value="CBS_dom"/>
</dbReference>
<accession>A0A3B1CD17</accession>
<evidence type="ECO:0000256" key="7">
    <source>
        <dbReference type="ARBA" id="ARBA00023136"/>
    </source>
</evidence>
<feature type="transmembrane region" description="Helical" evidence="8">
    <location>
        <begin position="370"/>
        <end position="392"/>
    </location>
</feature>
<dbReference type="GO" id="GO:0015095">
    <property type="term" value="F:magnesium ion transmembrane transporter activity"/>
    <property type="evidence" value="ECO:0007669"/>
    <property type="project" value="InterPro"/>
</dbReference>
<dbReference type="NCBIfam" id="TIGR00400">
    <property type="entry name" value="mgtE"/>
    <property type="match status" value="1"/>
</dbReference>
<dbReference type="Gene3D" id="1.10.357.20">
    <property type="entry name" value="SLC41 divalent cation transporters, integral membrane domain"/>
    <property type="match status" value="1"/>
</dbReference>
<dbReference type="PROSITE" id="PS51371">
    <property type="entry name" value="CBS"/>
    <property type="match status" value="2"/>
</dbReference>
<comment type="subcellular location">
    <subcellularLocation>
        <location evidence="1">Membrane</location>
        <topology evidence="1">Multi-pass membrane protein</topology>
    </subcellularLocation>
</comment>
<feature type="domain" description="CBS" evidence="9">
    <location>
        <begin position="150"/>
        <end position="212"/>
    </location>
</feature>
<evidence type="ECO:0000256" key="4">
    <source>
        <dbReference type="ARBA" id="ARBA00022692"/>
    </source>
</evidence>
<dbReference type="Gene3D" id="3.10.580.10">
    <property type="entry name" value="CBS-domain"/>
    <property type="match status" value="1"/>
</dbReference>
<dbReference type="AlphaFoldDB" id="A0A3B1CD17"/>
<dbReference type="Pfam" id="PF01769">
    <property type="entry name" value="MgtE"/>
    <property type="match status" value="1"/>
</dbReference>
<evidence type="ECO:0000256" key="3">
    <source>
        <dbReference type="ARBA" id="ARBA00022448"/>
    </source>
</evidence>
<dbReference type="InterPro" id="IPR006669">
    <property type="entry name" value="MgtE_transporter"/>
</dbReference>
<dbReference type="CDD" id="cd04606">
    <property type="entry name" value="CBS_pair_Mg_transporter"/>
    <property type="match status" value="1"/>
</dbReference>
<feature type="transmembrane region" description="Helical" evidence="8">
    <location>
        <begin position="435"/>
        <end position="459"/>
    </location>
</feature>
<sequence>MEENKDEIEVKDVIQVDNELLDNITNLIKEKASDSLLNLFADLHPADIAEIINHLNYDNAEYAFTLLDSETASDVITDIDENLREKILQNIDTEKISTIVDELETDDATDIISDLPEEVAQEVLNNIDEEDSEDVKELLKYEEDTAGGIMSSDFVSVKDHETLRAAIREVRNHADDFEHIYHIYVLKDSGELVGIVSLKSLLVNPLRTSITSVMEEDLIYVTPDVDQEEVANIMQKYDLVAIPVVDKDKKMLGRITIDDIVDVIQEEANEDLQKMAGLSEEPESSDSIFRISRIRLPWLVIALGIEFIGVILLSKYQFVLERVTIAAFFFPILLAMGGSSGNQAAIVMVKGLGSGDIWLKESLKKLSKELFVALLNGVVISAILFTLTYFFFDDTAFLFVLAVTVIFIILFATMLGATIPIILKKFNIDPAVATGPFVSTMNDILGLLIYMTFVTLFIIH</sequence>
<feature type="transmembrane region" description="Helical" evidence="8">
    <location>
        <begin position="325"/>
        <end position="349"/>
    </location>
</feature>
<dbReference type="InterPro" id="IPR036739">
    <property type="entry name" value="SLC41_membr_dom_sf"/>
</dbReference>
<dbReference type="SUPFAM" id="SSF158791">
    <property type="entry name" value="MgtE N-terminal domain-like"/>
    <property type="match status" value="1"/>
</dbReference>
<evidence type="ECO:0000256" key="5">
    <source>
        <dbReference type="ARBA" id="ARBA00022842"/>
    </source>
</evidence>
<dbReference type="Pfam" id="PF03448">
    <property type="entry name" value="MgtE_N"/>
    <property type="match status" value="1"/>
</dbReference>
<dbReference type="InterPro" id="IPR038076">
    <property type="entry name" value="MgtE_N_sf"/>
</dbReference>
<feature type="transmembrane region" description="Helical" evidence="8">
    <location>
        <begin position="398"/>
        <end position="423"/>
    </location>
</feature>
<evidence type="ECO:0000313" key="10">
    <source>
        <dbReference type="EMBL" id="VAX20610.1"/>
    </source>
</evidence>
<evidence type="ECO:0000256" key="8">
    <source>
        <dbReference type="SAM" id="Phobius"/>
    </source>
</evidence>